<gene>
    <name evidence="1" type="ORF">CO176_00730</name>
</gene>
<dbReference type="AlphaFoldDB" id="A0A2M7XA02"/>
<sequence>NTLEKATGSEKYLFLIIDETPRIPPVYTQNAIKNLKKYGKLLEEKSFDGLTVMTFQTQKF</sequence>
<name>A0A2M7XA02_9BACT</name>
<proteinExistence type="predicted"/>
<evidence type="ECO:0000313" key="2">
    <source>
        <dbReference type="Proteomes" id="UP000230484"/>
    </source>
</evidence>
<comment type="caution">
    <text evidence="1">The sequence shown here is derived from an EMBL/GenBank/DDBJ whole genome shotgun (WGS) entry which is preliminary data.</text>
</comment>
<dbReference type="Proteomes" id="UP000230484">
    <property type="component" value="Unassembled WGS sequence"/>
</dbReference>
<reference evidence="2" key="1">
    <citation type="submission" date="2017-09" db="EMBL/GenBank/DDBJ databases">
        <title>Depth-based differentiation of microbial function through sediment-hosted aquifers and enrichment of novel symbionts in the deep terrestrial subsurface.</title>
        <authorList>
            <person name="Probst A.J."/>
            <person name="Ladd B."/>
            <person name="Jarett J.K."/>
            <person name="Geller-Mcgrath D.E."/>
            <person name="Sieber C.M.K."/>
            <person name="Emerson J.B."/>
            <person name="Anantharaman K."/>
            <person name="Thomas B.C."/>
            <person name="Malmstrom R."/>
            <person name="Stieglmeier M."/>
            <person name="Klingl A."/>
            <person name="Woyke T."/>
            <person name="Ryan C.M."/>
            <person name="Banfield J.F."/>
        </authorList>
    </citation>
    <scope>NUCLEOTIDE SEQUENCE [LARGE SCALE GENOMIC DNA]</scope>
</reference>
<protein>
    <submittedName>
        <fullName evidence="1">Uncharacterized protein</fullName>
    </submittedName>
</protein>
<feature type="non-terminal residue" evidence="1">
    <location>
        <position position="1"/>
    </location>
</feature>
<organism evidence="1 2">
    <name type="scientific">Candidatus Woesebacteria bacterium CG_4_9_14_3_um_filter_39_10</name>
    <dbReference type="NCBI Taxonomy" id="1975056"/>
    <lineage>
        <taxon>Bacteria</taxon>
        <taxon>Candidatus Woeseibacteriota</taxon>
    </lineage>
</organism>
<evidence type="ECO:0000313" key="1">
    <source>
        <dbReference type="EMBL" id="PJA42975.1"/>
    </source>
</evidence>
<dbReference type="EMBL" id="PFWW01000013">
    <property type="protein sequence ID" value="PJA42975.1"/>
    <property type="molecule type" value="Genomic_DNA"/>
</dbReference>
<accession>A0A2M7XA02</accession>